<gene>
    <name evidence="2" type="ORF">TCM_014533</name>
</gene>
<proteinExistence type="predicted"/>
<name>A0A061FZ41_THECC</name>
<keyword evidence="3" id="KW-1185">Reference proteome</keyword>
<protein>
    <submittedName>
        <fullName evidence="2">Uncharacterized protein</fullName>
    </submittedName>
</protein>
<reference evidence="2 3" key="1">
    <citation type="journal article" date="2013" name="Genome Biol.">
        <title>The genome sequence of the most widely cultivated cacao type and its use to identify candidate genes regulating pod color.</title>
        <authorList>
            <person name="Motamayor J.C."/>
            <person name="Mockaitis K."/>
            <person name="Schmutz J."/>
            <person name="Haiminen N."/>
            <person name="Iii D.L."/>
            <person name="Cornejo O."/>
            <person name="Findley S.D."/>
            <person name="Zheng P."/>
            <person name="Utro F."/>
            <person name="Royaert S."/>
            <person name="Saski C."/>
            <person name="Jenkins J."/>
            <person name="Podicheti R."/>
            <person name="Zhao M."/>
            <person name="Scheffler B.E."/>
            <person name="Stack J.C."/>
            <person name="Feltus F.A."/>
            <person name="Mustiga G.M."/>
            <person name="Amores F."/>
            <person name="Phillips W."/>
            <person name="Marelli J.P."/>
            <person name="May G.D."/>
            <person name="Shapiro H."/>
            <person name="Ma J."/>
            <person name="Bustamante C.D."/>
            <person name="Schnell R.J."/>
            <person name="Main D."/>
            <person name="Gilbert D."/>
            <person name="Parida L."/>
            <person name="Kuhn D.N."/>
        </authorList>
    </citation>
    <scope>NUCLEOTIDE SEQUENCE [LARGE SCALE GENOMIC DNA]</scope>
    <source>
        <strain evidence="3">cv. Matina 1-6</strain>
    </source>
</reference>
<feature type="region of interest" description="Disordered" evidence="1">
    <location>
        <begin position="15"/>
        <end position="35"/>
    </location>
</feature>
<accession>A0A061FZ41</accession>
<dbReference type="InParanoid" id="A0A061FZ41"/>
<evidence type="ECO:0000256" key="1">
    <source>
        <dbReference type="SAM" id="MobiDB-lite"/>
    </source>
</evidence>
<organism evidence="2 3">
    <name type="scientific">Theobroma cacao</name>
    <name type="common">Cacao</name>
    <name type="synonym">Cocoa</name>
    <dbReference type="NCBI Taxonomy" id="3641"/>
    <lineage>
        <taxon>Eukaryota</taxon>
        <taxon>Viridiplantae</taxon>
        <taxon>Streptophyta</taxon>
        <taxon>Embryophyta</taxon>
        <taxon>Tracheophyta</taxon>
        <taxon>Spermatophyta</taxon>
        <taxon>Magnoliopsida</taxon>
        <taxon>eudicotyledons</taxon>
        <taxon>Gunneridae</taxon>
        <taxon>Pentapetalae</taxon>
        <taxon>rosids</taxon>
        <taxon>malvids</taxon>
        <taxon>Malvales</taxon>
        <taxon>Malvaceae</taxon>
        <taxon>Byttnerioideae</taxon>
        <taxon>Theobroma</taxon>
    </lineage>
</organism>
<dbReference type="Gramene" id="EOY22323">
    <property type="protein sequence ID" value="EOY22323"/>
    <property type="gene ID" value="TCM_014533"/>
</dbReference>
<dbReference type="HOGENOM" id="CLU_2138064_0_0_1"/>
<evidence type="ECO:0000313" key="3">
    <source>
        <dbReference type="Proteomes" id="UP000026915"/>
    </source>
</evidence>
<evidence type="ECO:0000313" key="2">
    <source>
        <dbReference type="EMBL" id="EOY22323.1"/>
    </source>
</evidence>
<dbReference type="AlphaFoldDB" id="A0A061FZ41"/>
<feature type="compositionally biased region" description="Polar residues" evidence="1">
    <location>
        <begin position="22"/>
        <end position="33"/>
    </location>
</feature>
<sequence>MLLLTSQSKKSMIIKDLKPRKSTSCPDTHSYQAEKQPEIRRDVQFEMKHILQWKYSILVHFDPDEWNQSRNRVGAAVKASGGLRAQATAGRTQPLASRLLTNFTRCPINRLRR</sequence>
<dbReference type="Proteomes" id="UP000026915">
    <property type="component" value="Chromosome 3"/>
</dbReference>
<dbReference type="EMBL" id="CM001881">
    <property type="protein sequence ID" value="EOY22323.1"/>
    <property type="molecule type" value="Genomic_DNA"/>
</dbReference>